<dbReference type="AlphaFoldDB" id="A0A9X2NIK5"/>
<evidence type="ECO:0000313" key="2">
    <source>
        <dbReference type="EMBL" id="MCR6485460.1"/>
    </source>
</evidence>
<feature type="domain" description="NAD(P)-binding" evidence="1">
    <location>
        <begin position="8"/>
        <end position="208"/>
    </location>
</feature>
<evidence type="ECO:0000259" key="1">
    <source>
        <dbReference type="Pfam" id="PF13460"/>
    </source>
</evidence>
<dbReference type="PANTHER" id="PTHR43355">
    <property type="entry name" value="FLAVIN REDUCTASE (NADPH)"/>
    <property type="match status" value="1"/>
</dbReference>
<keyword evidence="3" id="KW-1185">Reference proteome</keyword>
<dbReference type="SUPFAM" id="SSF51735">
    <property type="entry name" value="NAD(P)-binding Rossmann-fold domains"/>
    <property type="match status" value="1"/>
</dbReference>
<reference evidence="2" key="1">
    <citation type="submission" date="2022-06" db="EMBL/GenBank/DDBJ databases">
        <title>Amycolatopsis iheyaensis sp. nov., a new species of the genus Amycolatopsis isolated from soil in Iheya island, Japan.</title>
        <authorList>
            <person name="Ngamcharungchit C."/>
            <person name="Kanto H."/>
            <person name="Take A."/>
            <person name="Intra B."/>
            <person name="Matsumoto A."/>
            <person name="Panbangred W."/>
            <person name="Inahashi Y."/>
        </authorList>
    </citation>
    <scope>NUCLEOTIDE SEQUENCE</scope>
    <source>
        <strain evidence="2">OK19-0408</strain>
    </source>
</reference>
<evidence type="ECO:0000313" key="3">
    <source>
        <dbReference type="Proteomes" id="UP001144096"/>
    </source>
</evidence>
<dbReference type="GO" id="GO:0042602">
    <property type="term" value="F:riboflavin reductase (NADPH) activity"/>
    <property type="evidence" value="ECO:0007669"/>
    <property type="project" value="TreeGrafter"/>
</dbReference>
<name>A0A9X2NIK5_9PSEU</name>
<dbReference type="RefSeq" id="WP_257922048.1">
    <property type="nucleotide sequence ID" value="NZ_JAMXQV010000011.1"/>
</dbReference>
<gene>
    <name evidence="2" type="ORF">M8542_21770</name>
</gene>
<sequence>MKLTLVAASGRTGGHVLDQALGAGHEVTAVVRNPDAVTAPVRIVRADLTAPDPVALKSAVDGRDAVVSALGPRHNGEYGVASRGTRAIIEAMVAAGVRRLVVVSVAGISTIPTPSRPNPPKRDPGVGFFTRTVLSPLANLRLRKHYEDVALMEHELRVSGLDWTSVQLPLLTDKPPTGHYRMAYEQSVRGGFRIARADAAQFVLRVLGMPETVRHSVAVAY</sequence>
<protein>
    <submittedName>
        <fullName evidence="2">NAD(P)H-binding protein</fullName>
    </submittedName>
</protein>
<dbReference type="InterPro" id="IPR051606">
    <property type="entry name" value="Polyketide_Oxido-like"/>
</dbReference>
<organism evidence="2 3">
    <name type="scientific">Amycolatopsis iheyensis</name>
    <dbReference type="NCBI Taxonomy" id="2945988"/>
    <lineage>
        <taxon>Bacteria</taxon>
        <taxon>Bacillati</taxon>
        <taxon>Actinomycetota</taxon>
        <taxon>Actinomycetes</taxon>
        <taxon>Pseudonocardiales</taxon>
        <taxon>Pseudonocardiaceae</taxon>
        <taxon>Amycolatopsis</taxon>
    </lineage>
</organism>
<proteinExistence type="predicted"/>
<dbReference type="InterPro" id="IPR016040">
    <property type="entry name" value="NAD(P)-bd_dom"/>
</dbReference>
<dbReference type="Gene3D" id="3.40.50.720">
    <property type="entry name" value="NAD(P)-binding Rossmann-like Domain"/>
    <property type="match status" value="1"/>
</dbReference>
<comment type="caution">
    <text evidence="2">The sequence shown here is derived from an EMBL/GenBank/DDBJ whole genome shotgun (WGS) entry which is preliminary data.</text>
</comment>
<dbReference type="Pfam" id="PF13460">
    <property type="entry name" value="NAD_binding_10"/>
    <property type="match status" value="1"/>
</dbReference>
<dbReference type="PANTHER" id="PTHR43355:SF2">
    <property type="entry name" value="FLAVIN REDUCTASE (NADPH)"/>
    <property type="match status" value="1"/>
</dbReference>
<dbReference type="GO" id="GO:0004074">
    <property type="term" value="F:biliverdin reductase [NAD(P)H] activity"/>
    <property type="evidence" value="ECO:0007669"/>
    <property type="project" value="TreeGrafter"/>
</dbReference>
<accession>A0A9X2NIK5</accession>
<dbReference type="EMBL" id="JAMXQV010000011">
    <property type="protein sequence ID" value="MCR6485460.1"/>
    <property type="molecule type" value="Genomic_DNA"/>
</dbReference>
<dbReference type="Proteomes" id="UP001144096">
    <property type="component" value="Unassembled WGS sequence"/>
</dbReference>
<dbReference type="InterPro" id="IPR036291">
    <property type="entry name" value="NAD(P)-bd_dom_sf"/>
</dbReference>